<comment type="caution">
    <text evidence="1">The sequence shown here is derived from an EMBL/GenBank/DDBJ whole genome shotgun (WGS) entry which is preliminary data.</text>
</comment>
<sequence length="68" mass="7329">RNAGRRLASQVKIAISITMCLLSNFHFAGGLPVNVTESEGQPREGIGYPGYRDVIHPGLCLYKSPASN</sequence>
<feature type="non-terminal residue" evidence="1">
    <location>
        <position position="1"/>
    </location>
</feature>
<dbReference type="AlphaFoldDB" id="X1DDH8"/>
<gene>
    <name evidence="1" type="ORF">S01H4_62442</name>
</gene>
<evidence type="ECO:0000313" key="1">
    <source>
        <dbReference type="EMBL" id="GAH06375.1"/>
    </source>
</evidence>
<organism evidence="1">
    <name type="scientific">marine sediment metagenome</name>
    <dbReference type="NCBI Taxonomy" id="412755"/>
    <lineage>
        <taxon>unclassified sequences</taxon>
        <taxon>metagenomes</taxon>
        <taxon>ecological metagenomes</taxon>
    </lineage>
</organism>
<name>X1DDH8_9ZZZZ</name>
<proteinExistence type="predicted"/>
<accession>X1DDH8</accession>
<reference evidence="1" key="1">
    <citation type="journal article" date="2014" name="Front. Microbiol.">
        <title>High frequency of phylogenetically diverse reductive dehalogenase-homologous genes in deep subseafloor sedimentary metagenomes.</title>
        <authorList>
            <person name="Kawai M."/>
            <person name="Futagami T."/>
            <person name="Toyoda A."/>
            <person name="Takaki Y."/>
            <person name="Nishi S."/>
            <person name="Hori S."/>
            <person name="Arai W."/>
            <person name="Tsubouchi T."/>
            <person name="Morono Y."/>
            <person name="Uchiyama I."/>
            <person name="Ito T."/>
            <person name="Fujiyama A."/>
            <person name="Inagaki F."/>
            <person name="Takami H."/>
        </authorList>
    </citation>
    <scope>NUCLEOTIDE SEQUENCE</scope>
    <source>
        <strain evidence="1">Expedition CK06-06</strain>
    </source>
</reference>
<protein>
    <submittedName>
        <fullName evidence="1">Uncharacterized protein</fullName>
    </submittedName>
</protein>
<dbReference type="EMBL" id="BART01037272">
    <property type="protein sequence ID" value="GAH06375.1"/>
    <property type="molecule type" value="Genomic_DNA"/>
</dbReference>